<comment type="caution">
    <text evidence="1">The sequence shown here is derived from an EMBL/GenBank/DDBJ whole genome shotgun (WGS) entry which is preliminary data.</text>
</comment>
<evidence type="ECO:0000313" key="2">
    <source>
        <dbReference type="Proteomes" id="UP000535890"/>
    </source>
</evidence>
<proteinExistence type="predicted"/>
<evidence type="ECO:0000313" key="1">
    <source>
        <dbReference type="EMBL" id="NYD38494.1"/>
    </source>
</evidence>
<sequence length="54" mass="5354">MNVQKAVGVLVAILVVFWIISSPGTAAGTVNGILDSLASAGSSLITFLRGIAPG</sequence>
<dbReference type="AlphaFoldDB" id="A0A7Y9DZL9"/>
<dbReference type="RefSeq" id="WP_179795929.1">
    <property type="nucleotide sequence ID" value="NZ_BAABHP010000029.1"/>
</dbReference>
<accession>A0A7Y9DZL9</accession>
<reference evidence="1 2" key="1">
    <citation type="submission" date="2020-07" db="EMBL/GenBank/DDBJ databases">
        <title>Sequencing the genomes of 1000 actinobacteria strains.</title>
        <authorList>
            <person name="Klenk H.-P."/>
        </authorList>
    </citation>
    <scope>NUCLEOTIDE SEQUENCE [LARGE SCALE GENOMIC DNA]</scope>
    <source>
        <strain evidence="1 2">DSM 45772</strain>
    </source>
</reference>
<gene>
    <name evidence="1" type="ORF">BJ983_004596</name>
</gene>
<organism evidence="1 2">
    <name type="scientific">Actinomycetospora corticicola</name>
    <dbReference type="NCBI Taxonomy" id="663602"/>
    <lineage>
        <taxon>Bacteria</taxon>
        <taxon>Bacillati</taxon>
        <taxon>Actinomycetota</taxon>
        <taxon>Actinomycetes</taxon>
        <taxon>Pseudonocardiales</taxon>
        <taxon>Pseudonocardiaceae</taxon>
        <taxon>Actinomycetospora</taxon>
    </lineage>
</organism>
<name>A0A7Y9DZL9_9PSEU</name>
<protein>
    <submittedName>
        <fullName evidence="1">Uncharacterized protein</fullName>
    </submittedName>
</protein>
<dbReference type="EMBL" id="JACCBN010000001">
    <property type="protein sequence ID" value="NYD38494.1"/>
    <property type="molecule type" value="Genomic_DNA"/>
</dbReference>
<dbReference type="Proteomes" id="UP000535890">
    <property type="component" value="Unassembled WGS sequence"/>
</dbReference>
<keyword evidence="2" id="KW-1185">Reference proteome</keyword>